<dbReference type="AlphaFoldDB" id="A0A8X6UDZ9"/>
<keyword evidence="2" id="KW-1185">Reference proteome</keyword>
<evidence type="ECO:0000313" key="2">
    <source>
        <dbReference type="Proteomes" id="UP000887013"/>
    </source>
</evidence>
<dbReference type="Proteomes" id="UP000887013">
    <property type="component" value="Unassembled WGS sequence"/>
</dbReference>
<dbReference type="OrthoDB" id="10531373at2759"/>
<proteinExistence type="predicted"/>
<sequence>MLCHFEKAVQSLRDLNELFGEMNNQRKSMQGMICHFTSGETSLKDKPEKGLQSDFDYRALLAAVEEEKSLITRQI</sequence>
<gene>
    <name evidence="1" type="ORF">NPIL_638791</name>
</gene>
<name>A0A8X6UDZ9_NEPPI</name>
<reference evidence="1" key="1">
    <citation type="submission" date="2020-08" db="EMBL/GenBank/DDBJ databases">
        <title>Multicomponent nature underlies the extraordinary mechanical properties of spider dragline silk.</title>
        <authorList>
            <person name="Kono N."/>
            <person name="Nakamura H."/>
            <person name="Mori M."/>
            <person name="Yoshida Y."/>
            <person name="Ohtoshi R."/>
            <person name="Malay A.D."/>
            <person name="Moran D.A.P."/>
            <person name="Tomita M."/>
            <person name="Numata K."/>
            <person name="Arakawa K."/>
        </authorList>
    </citation>
    <scope>NUCLEOTIDE SEQUENCE</scope>
</reference>
<protein>
    <submittedName>
        <fullName evidence="1">Uncharacterized protein</fullName>
    </submittedName>
</protein>
<dbReference type="EMBL" id="BMAW01124720">
    <property type="protein sequence ID" value="GFU09281.1"/>
    <property type="molecule type" value="Genomic_DNA"/>
</dbReference>
<comment type="caution">
    <text evidence="1">The sequence shown here is derived from an EMBL/GenBank/DDBJ whole genome shotgun (WGS) entry which is preliminary data.</text>
</comment>
<evidence type="ECO:0000313" key="1">
    <source>
        <dbReference type="EMBL" id="GFU09281.1"/>
    </source>
</evidence>
<organism evidence="1 2">
    <name type="scientific">Nephila pilipes</name>
    <name type="common">Giant wood spider</name>
    <name type="synonym">Nephila maculata</name>
    <dbReference type="NCBI Taxonomy" id="299642"/>
    <lineage>
        <taxon>Eukaryota</taxon>
        <taxon>Metazoa</taxon>
        <taxon>Ecdysozoa</taxon>
        <taxon>Arthropoda</taxon>
        <taxon>Chelicerata</taxon>
        <taxon>Arachnida</taxon>
        <taxon>Araneae</taxon>
        <taxon>Araneomorphae</taxon>
        <taxon>Entelegynae</taxon>
        <taxon>Araneoidea</taxon>
        <taxon>Nephilidae</taxon>
        <taxon>Nephila</taxon>
    </lineage>
</organism>
<accession>A0A8X6UDZ9</accession>